<dbReference type="OrthoDB" id="10252405at2759"/>
<evidence type="ECO:0000313" key="2">
    <source>
        <dbReference type="Proteomes" id="UP001152592"/>
    </source>
</evidence>
<gene>
    <name evidence="1" type="ORF">PSALAMII_LOCUS9445</name>
</gene>
<protein>
    <submittedName>
        <fullName evidence="1">Uncharacterized protein</fullName>
    </submittedName>
</protein>
<sequence length="131" mass="14880">MHPKCALIKDIDSSKIQFVKEIASSDPSSIFEVDLDGQKYALKLFHNNGDPGYAANGRDLDRFRCESQAYEKLLDSDACARGFIPEFHGHIDQIDPAEFYPILRDFIQDKFKPRAILLEYLPNAEALNCVN</sequence>
<proteinExistence type="predicted"/>
<dbReference type="Proteomes" id="UP001152592">
    <property type="component" value="Unassembled WGS sequence"/>
</dbReference>
<organism evidence="1 2">
    <name type="scientific">Penicillium salamii</name>
    <dbReference type="NCBI Taxonomy" id="1612424"/>
    <lineage>
        <taxon>Eukaryota</taxon>
        <taxon>Fungi</taxon>
        <taxon>Dikarya</taxon>
        <taxon>Ascomycota</taxon>
        <taxon>Pezizomycotina</taxon>
        <taxon>Eurotiomycetes</taxon>
        <taxon>Eurotiomycetidae</taxon>
        <taxon>Eurotiales</taxon>
        <taxon>Aspergillaceae</taxon>
        <taxon>Penicillium</taxon>
    </lineage>
</organism>
<comment type="caution">
    <text evidence="1">The sequence shown here is derived from an EMBL/GenBank/DDBJ whole genome shotgun (WGS) entry which is preliminary data.</text>
</comment>
<dbReference type="EMBL" id="CAJVPD010000277">
    <property type="protein sequence ID" value="CAG8418180.1"/>
    <property type="molecule type" value="Genomic_DNA"/>
</dbReference>
<reference evidence="1" key="1">
    <citation type="submission" date="2021-07" db="EMBL/GenBank/DDBJ databases">
        <authorList>
            <person name="Branca A.L. A."/>
        </authorList>
    </citation>
    <scope>NUCLEOTIDE SEQUENCE</scope>
</reference>
<dbReference type="AlphaFoldDB" id="A0A9W4NW50"/>
<name>A0A9W4NW50_9EURO</name>
<evidence type="ECO:0000313" key="1">
    <source>
        <dbReference type="EMBL" id="CAG8418180.1"/>
    </source>
</evidence>
<accession>A0A9W4NW50</accession>